<evidence type="ECO:0000313" key="2">
    <source>
        <dbReference type="EMBL" id="QAT43173.1"/>
    </source>
</evidence>
<dbReference type="OrthoDB" id="1739766at2"/>
<dbReference type="Pfam" id="PF09413">
    <property type="entry name" value="DUF2007"/>
    <property type="match status" value="1"/>
</dbReference>
<protein>
    <recommendedName>
        <fullName evidence="1">DUF2007 domain-containing protein</fullName>
    </recommendedName>
</protein>
<proteinExistence type="predicted"/>
<gene>
    <name evidence="2" type="ORF">EQM06_07925</name>
</gene>
<sequence length="95" mass="10903">MKREETQMFKKKEKKEWRSGVYLCTAKDSFDADLLESKLRSEDIPCERRYQGAGNFLEIALGANSTFPIDIYVPEETLEDAKNIIVAVPLEESDI</sequence>
<organism evidence="2 3">
    <name type="scientific">Aminipila luticellarii</name>
    <dbReference type="NCBI Taxonomy" id="2507160"/>
    <lineage>
        <taxon>Bacteria</taxon>
        <taxon>Bacillati</taxon>
        <taxon>Bacillota</taxon>
        <taxon>Clostridia</taxon>
        <taxon>Peptostreptococcales</taxon>
        <taxon>Anaerovoracaceae</taxon>
        <taxon>Aminipila</taxon>
    </lineage>
</organism>
<accession>A0A410PW55</accession>
<dbReference type="AlphaFoldDB" id="A0A410PW55"/>
<reference evidence="2 3" key="1">
    <citation type="submission" date="2019-01" db="EMBL/GenBank/DDBJ databases">
        <title>Draft genomes of a novel of Aminipila strains.</title>
        <authorList>
            <person name="Ma S."/>
        </authorList>
    </citation>
    <scope>NUCLEOTIDE SEQUENCE [LARGE SCALE GENOMIC DNA]</scope>
    <source>
        <strain evidence="3">JN-39</strain>
    </source>
</reference>
<name>A0A410PW55_9FIRM</name>
<evidence type="ECO:0000313" key="3">
    <source>
        <dbReference type="Proteomes" id="UP000287601"/>
    </source>
</evidence>
<dbReference type="EMBL" id="CP035281">
    <property type="protein sequence ID" value="QAT43173.1"/>
    <property type="molecule type" value="Genomic_DNA"/>
</dbReference>
<dbReference type="InterPro" id="IPR018551">
    <property type="entry name" value="DUF2007"/>
</dbReference>
<dbReference type="KEGG" id="amij:EQM06_07925"/>
<dbReference type="Proteomes" id="UP000287601">
    <property type="component" value="Chromosome"/>
</dbReference>
<evidence type="ECO:0000259" key="1">
    <source>
        <dbReference type="Pfam" id="PF09413"/>
    </source>
</evidence>
<feature type="domain" description="DUF2007" evidence="1">
    <location>
        <begin position="23"/>
        <end position="85"/>
    </location>
</feature>
<keyword evidence="3" id="KW-1185">Reference proteome</keyword>